<sequence length="88" mass="9977">MVNEVKIMKMCTSLSTVPYAMNNGGIHRCEEWDDELGLRGVRVLVRDAVRKRRPECRRKPGLETQEAPEGGRLPELPMTPTLRQSSTP</sequence>
<name>A0AAI9VDC2_9PEZI</name>
<gene>
    <name evidence="2" type="ORF">CCUS01_16100</name>
</gene>
<feature type="region of interest" description="Disordered" evidence="1">
    <location>
        <begin position="54"/>
        <end position="88"/>
    </location>
</feature>
<evidence type="ECO:0000313" key="2">
    <source>
        <dbReference type="EMBL" id="KAK1480780.1"/>
    </source>
</evidence>
<proteinExistence type="predicted"/>
<dbReference type="Proteomes" id="UP001239213">
    <property type="component" value="Unassembled WGS sequence"/>
</dbReference>
<accession>A0AAI9VDC2</accession>
<evidence type="ECO:0000256" key="1">
    <source>
        <dbReference type="SAM" id="MobiDB-lite"/>
    </source>
</evidence>
<dbReference type="AlphaFoldDB" id="A0AAI9VDC2"/>
<reference evidence="2" key="1">
    <citation type="submission" date="2016-11" db="EMBL/GenBank/DDBJ databases">
        <title>The genome sequence of Colletotrichum cuscutae.</title>
        <authorList>
            <person name="Baroncelli R."/>
        </authorList>
    </citation>
    <scope>NUCLEOTIDE SEQUENCE</scope>
    <source>
        <strain evidence="2">IMI 304802</strain>
    </source>
</reference>
<dbReference type="EMBL" id="MPDP01000104">
    <property type="protein sequence ID" value="KAK1480780.1"/>
    <property type="molecule type" value="Genomic_DNA"/>
</dbReference>
<protein>
    <submittedName>
        <fullName evidence="2">Uncharacterized protein</fullName>
    </submittedName>
</protein>
<comment type="caution">
    <text evidence="2">The sequence shown here is derived from an EMBL/GenBank/DDBJ whole genome shotgun (WGS) entry which is preliminary data.</text>
</comment>
<evidence type="ECO:0000313" key="3">
    <source>
        <dbReference type="Proteomes" id="UP001239213"/>
    </source>
</evidence>
<keyword evidence="3" id="KW-1185">Reference proteome</keyword>
<organism evidence="2 3">
    <name type="scientific">Colletotrichum cuscutae</name>
    <dbReference type="NCBI Taxonomy" id="1209917"/>
    <lineage>
        <taxon>Eukaryota</taxon>
        <taxon>Fungi</taxon>
        <taxon>Dikarya</taxon>
        <taxon>Ascomycota</taxon>
        <taxon>Pezizomycotina</taxon>
        <taxon>Sordariomycetes</taxon>
        <taxon>Hypocreomycetidae</taxon>
        <taxon>Glomerellales</taxon>
        <taxon>Glomerellaceae</taxon>
        <taxon>Colletotrichum</taxon>
        <taxon>Colletotrichum acutatum species complex</taxon>
    </lineage>
</organism>